<evidence type="ECO:0000313" key="3">
    <source>
        <dbReference type="Proteomes" id="UP001443914"/>
    </source>
</evidence>
<reference evidence="2" key="1">
    <citation type="submission" date="2024-03" db="EMBL/GenBank/DDBJ databases">
        <title>WGS assembly of Saponaria officinalis var. Norfolk2.</title>
        <authorList>
            <person name="Jenkins J."/>
            <person name="Shu S."/>
            <person name="Grimwood J."/>
            <person name="Barry K."/>
            <person name="Goodstein D."/>
            <person name="Schmutz J."/>
            <person name="Leebens-Mack J."/>
            <person name="Osbourn A."/>
        </authorList>
    </citation>
    <scope>NUCLEOTIDE SEQUENCE [LARGE SCALE GENOMIC DNA]</scope>
    <source>
        <strain evidence="2">JIC</strain>
    </source>
</reference>
<comment type="caution">
    <text evidence="2">The sequence shown here is derived from an EMBL/GenBank/DDBJ whole genome shotgun (WGS) entry which is preliminary data.</text>
</comment>
<dbReference type="PANTHER" id="PTHR45023:SF4">
    <property type="entry name" value="GLYCINE-RICH PROTEIN-RELATED"/>
    <property type="match status" value="1"/>
</dbReference>
<accession>A0AAW1NAE6</accession>
<feature type="region of interest" description="Disordered" evidence="1">
    <location>
        <begin position="77"/>
        <end position="115"/>
    </location>
</feature>
<dbReference type="Proteomes" id="UP001443914">
    <property type="component" value="Unassembled WGS sequence"/>
</dbReference>
<gene>
    <name evidence="2" type="ORF">RND81_01G168000</name>
</gene>
<feature type="compositionally biased region" description="Polar residues" evidence="1">
    <location>
        <begin position="262"/>
        <end position="279"/>
    </location>
</feature>
<evidence type="ECO:0000256" key="1">
    <source>
        <dbReference type="SAM" id="MobiDB-lite"/>
    </source>
</evidence>
<protein>
    <recommendedName>
        <fullName evidence="4">No apical meristem-associated C-terminal domain-containing protein</fullName>
    </recommendedName>
</protein>
<proteinExistence type="predicted"/>
<dbReference type="AlphaFoldDB" id="A0AAW1NAE6"/>
<feature type="region of interest" description="Disordered" evidence="1">
    <location>
        <begin position="256"/>
        <end position="299"/>
    </location>
</feature>
<organism evidence="2 3">
    <name type="scientific">Saponaria officinalis</name>
    <name type="common">Common soapwort</name>
    <name type="synonym">Lychnis saponaria</name>
    <dbReference type="NCBI Taxonomy" id="3572"/>
    <lineage>
        <taxon>Eukaryota</taxon>
        <taxon>Viridiplantae</taxon>
        <taxon>Streptophyta</taxon>
        <taxon>Embryophyta</taxon>
        <taxon>Tracheophyta</taxon>
        <taxon>Spermatophyta</taxon>
        <taxon>Magnoliopsida</taxon>
        <taxon>eudicotyledons</taxon>
        <taxon>Gunneridae</taxon>
        <taxon>Pentapetalae</taxon>
        <taxon>Caryophyllales</taxon>
        <taxon>Caryophyllaceae</taxon>
        <taxon>Caryophylleae</taxon>
        <taxon>Saponaria</taxon>
    </lineage>
</organism>
<evidence type="ECO:0000313" key="2">
    <source>
        <dbReference type="EMBL" id="KAK9757521.1"/>
    </source>
</evidence>
<keyword evidence="3" id="KW-1185">Reference proteome</keyword>
<sequence>MDNRFLNLLNSEDFTNISLCPNSQNNNSQQNPQNYPIISDIQNFQNFSSSQINEINPNFPTNQNLSTYQNRSTLLNFQSSNFPHNSNSQNIHNQSSPSMTTNNKKSRVRKSENNSWREKVDEALMLAWCLVSTNATHGKNQSQIIRWAKVLEVYEATRLENPNEIGARNTEALRQRYKILRKNASKWISCYKAVLSRPRKSGTNDQDLEDAAQELYFDENRSRYNDLKVFKNVISMNPKWSLDSYEEGQPQVNVDEEIPTESGGSLNRSRANESGDSNPTTPPSVTRPEGRDLTKKKRNGKETTYAFSVDSDFTERIDAMHIARVKEMQMMETRL</sequence>
<feature type="compositionally biased region" description="Low complexity" evidence="1">
    <location>
        <begin position="83"/>
        <end position="98"/>
    </location>
</feature>
<evidence type="ECO:0008006" key="4">
    <source>
        <dbReference type="Google" id="ProtNLM"/>
    </source>
</evidence>
<dbReference type="PANTHER" id="PTHR45023">
    <property type="match status" value="1"/>
</dbReference>
<name>A0AAW1NAE6_SAPOF</name>
<dbReference type="EMBL" id="JBDFQZ010000001">
    <property type="protein sequence ID" value="KAK9757521.1"/>
    <property type="molecule type" value="Genomic_DNA"/>
</dbReference>